<comment type="caution">
    <text evidence="2">The sequence shown here is derived from an EMBL/GenBank/DDBJ whole genome shotgun (WGS) entry which is preliminary data.</text>
</comment>
<dbReference type="RefSeq" id="XP_013328941.1">
    <property type="nucleotide sequence ID" value="XM_013473487.1"/>
</dbReference>
<dbReference type="EMBL" id="LASV01000144">
    <property type="protein sequence ID" value="KKA22329.1"/>
    <property type="molecule type" value="Genomic_DNA"/>
</dbReference>
<feature type="region of interest" description="Disordered" evidence="1">
    <location>
        <begin position="326"/>
        <end position="369"/>
    </location>
</feature>
<keyword evidence="3" id="KW-1185">Reference proteome</keyword>
<name>A0A0F4YVS1_RASE3</name>
<protein>
    <submittedName>
        <fullName evidence="2">Uncharacterized protein</fullName>
    </submittedName>
</protein>
<sequence>MAHVQNHIGLTLTRTERTQSSDHARGARSVKASIISSITPEYISMWLRWPNRVNSDIGSVYRLMTPDGGHVAVLVPGRWLTGRFNIERLIGREAQAVDSSYLGSLLPSFNIYHYYPLSSALLSRSALPLDPVWVTMTGVEVLAVVSCVAAIISAYHDGSELVSRIKARRLERKQALEHRPTQDLETSLSLGPVIVKGQYDNDYRRFGELTDPVQRYAQGDQIAREQLKDIIINLQMALLSNLSASLTHDVELDFVTLQIASDNSRVDAVMALCQLYQRLAQAEPLRGHPIVPNLPSGGGSSPLSQTPPDHHLFSYTSTFSSTGSFVGQSSALSTSAPAHPHFNQSEQHNTNTQDARRASGGSSLSLPTRTRSLFSNWRIRTPQRHSHGDQFHIAPVSETEEKPGRMHNDMLEVGMSMFPNPRRRPMLPGRSSQGEYYSPDEVNPWAQTGSEEDSASSIAPERSHDPEAMDVFDPDVWGSVYSERTSERNIPTHARTASSVISGHSSNSSTSGTTLPIPISSGTSMSLYLPCEENNYAGFCKGAWKLQVGLKKKAFSIRMRPAGMYNEIPYWRCSKCCYEGPVRGQSARSTWKYDNQVRVHEPTGIRYRWVFLAKSHFHCKRVPERTDGSVGTFGCIFCCAERRGPAPAFGNLASFMEHLLQHRQMSPGLEALLDRTRCIVGRVAGNSEDFDINLPG</sequence>
<gene>
    <name evidence="2" type="ORF">T310_3659</name>
</gene>
<dbReference type="AlphaFoldDB" id="A0A0F4YVS1"/>
<accession>A0A0F4YVS1</accession>
<feature type="region of interest" description="Disordered" evidence="1">
    <location>
        <begin position="290"/>
        <end position="311"/>
    </location>
</feature>
<dbReference type="STRING" id="1408163.A0A0F4YVS1"/>
<dbReference type="GeneID" id="25316008"/>
<feature type="compositionally biased region" description="Polar residues" evidence="1">
    <location>
        <begin position="331"/>
        <end position="353"/>
    </location>
</feature>
<feature type="region of interest" description="Disordered" evidence="1">
    <location>
        <begin position="418"/>
        <end position="471"/>
    </location>
</feature>
<evidence type="ECO:0000313" key="3">
    <source>
        <dbReference type="Proteomes" id="UP000053958"/>
    </source>
</evidence>
<organism evidence="2 3">
    <name type="scientific">Rasamsonia emersonii (strain ATCC 16479 / CBS 393.64 / IMI 116815)</name>
    <dbReference type="NCBI Taxonomy" id="1408163"/>
    <lineage>
        <taxon>Eukaryota</taxon>
        <taxon>Fungi</taxon>
        <taxon>Dikarya</taxon>
        <taxon>Ascomycota</taxon>
        <taxon>Pezizomycotina</taxon>
        <taxon>Eurotiomycetes</taxon>
        <taxon>Eurotiomycetidae</taxon>
        <taxon>Eurotiales</taxon>
        <taxon>Trichocomaceae</taxon>
        <taxon>Rasamsonia</taxon>
    </lineage>
</organism>
<dbReference type="Proteomes" id="UP000053958">
    <property type="component" value="Unassembled WGS sequence"/>
</dbReference>
<reference evidence="2 3" key="1">
    <citation type="submission" date="2015-04" db="EMBL/GenBank/DDBJ databases">
        <authorList>
            <person name="Heijne W.H."/>
            <person name="Fedorova N.D."/>
            <person name="Nierman W.C."/>
            <person name="Vollebregt A.W."/>
            <person name="Zhao Z."/>
            <person name="Wu L."/>
            <person name="Kumar M."/>
            <person name="Stam H."/>
            <person name="van den Berg M.A."/>
            <person name="Pel H.J."/>
        </authorList>
    </citation>
    <scope>NUCLEOTIDE SEQUENCE [LARGE SCALE GENOMIC DNA]</scope>
    <source>
        <strain evidence="2 3">CBS 393.64</strain>
    </source>
</reference>
<evidence type="ECO:0000256" key="1">
    <source>
        <dbReference type="SAM" id="MobiDB-lite"/>
    </source>
</evidence>
<proteinExistence type="predicted"/>
<evidence type="ECO:0000313" key="2">
    <source>
        <dbReference type="EMBL" id="KKA22329.1"/>
    </source>
</evidence>
<dbReference type="OrthoDB" id="25896at2759"/>